<dbReference type="InterPro" id="IPR019734">
    <property type="entry name" value="TPR_rpt"/>
</dbReference>
<protein>
    <submittedName>
        <fullName evidence="3">Uncharacterized protein</fullName>
    </submittedName>
</protein>
<accession>A0A6H0SI48</accession>
<dbReference type="InterPro" id="IPR011990">
    <property type="entry name" value="TPR-like_helical_dom_sf"/>
</dbReference>
<proteinExistence type="predicted"/>
<dbReference type="RefSeq" id="WP_172512028.1">
    <property type="nucleotide sequence ID" value="NZ_CP032549.1"/>
</dbReference>
<name>A0A6H0SI48_9MICC</name>
<feature type="transmembrane region" description="Helical" evidence="2">
    <location>
        <begin position="402"/>
        <end position="421"/>
    </location>
</feature>
<dbReference type="Proteomes" id="UP000502331">
    <property type="component" value="Chromosome"/>
</dbReference>
<dbReference type="AlphaFoldDB" id="A0A6H0SI48"/>
<organism evidence="3 4">
    <name type="scientific">Glutamicibacter mishrai</name>
    <dbReference type="NCBI Taxonomy" id="1775880"/>
    <lineage>
        <taxon>Bacteria</taxon>
        <taxon>Bacillati</taxon>
        <taxon>Actinomycetota</taxon>
        <taxon>Actinomycetes</taxon>
        <taxon>Micrococcales</taxon>
        <taxon>Micrococcaceae</taxon>
        <taxon>Glutamicibacter</taxon>
    </lineage>
</organism>
<feature type="transmembrane region" description="Helical" evidence="2">
    <location>
        <begin position="232"/>
        <end position="249"/>
    </location>
</feature>
<keyword evidence="2" id="KW-1133">Transmembrane helix</keyword>
<reference evidence="3 4" key="1">
    <citation type="submission" date="2018-09" db="EMBL/GenBank/DDBJ databases">
        <title>Glutamicibacter mishrai S5-52T (LMG 29155T = KCTC 39846T).</title>
        <authorList>
            <person name="Das S.K."/>
        </authorList>
    </citation>
    <scope>NUCLEOTIDE SEQUENCE [LARGE SCALE GENOMIC DNA]</scope>
    <source>
        <strain evidence="3 4">S5-52</strain>
    </source>
</reference>
<dbReference type="Gene3D" id="1.25.40.10">
    <property type="entry name" value="Tetratricopeptide repeat domain"/>
    <property type="match status" value="1"/>
</dbReference>
<feature type="region of interest" description="Disordered" evidence="1">
    <location>
        <begin position="485"/>
        <end position="538"/>
    </location>
</feature>
<keyword evidence="2" id="KW-0472">Membrane</keyword>
<feature type="transmembrane region" description="Helical" evidence="2">
    <location>
        <begin position="458"/>
        <end position="479"/>
    </location>
</feature>
<evidence type="ECO:0000256" key="1">
    <source>
        <dbReference type="SAM" id="MobiDB-lite"/>
    </source>
</evidence>
<evidence type="ECO:0000313" key="4">
    <source>
        <dbReference type="Proteomes" id="UP000502331"/>
    </source>
</evidence>
<dbReference type="EMBL" id="CP032549">
    <property type="protein sequence ID" value="QIV87342.1"/>
    <property type="molecule type" value="Genomic_DNA"/>
</dbReference>
<evidence type="ECO:0000256" key="2">
    <source>
        <dbReference type="SAM" id="Phobius"/>
    </source>
</evidence>
<sequence>MEFDVLYTRISHHLATGRETEAISLLKDNLNEYQQVAEFWMLYSACHLNLEQWDEAEGTARAALGLNPEHPVAGEQLAVALSRLRRRDEALATIQQVIAVEPEYARGHHLLGMILLGNVQNNDERILARQATEHALMLEPENPDFYQGAALAADMAGDQRSALRHLEAGLRIDPHHQGLLRSAGSIEKGHKIVGDHGQLLRGMLASDPMNEKLHEDYAENFLAKQAVYANRWWLFIPLLAAISSFGVGASLPVLLIAIALVSVCAGLFAWWNIATYRKSEKSLPAGYIKDIHARFPSLPKAARAYQISWAAALIGAIAGCIAPMAGAIMMILGAAAGRAGAALIFREISGPPEDRQDPEERRIHLVRLSGGYAAGFWKRVLLVLAHLILFGVCMAHPSQLAAVPLGSAGLGLLVIGAVLAYCQFRLGFKDNAFAYGLAVSSSAKSRGFALLRGNLGGLYFIAVHLVFGLIAFAVSLSLLGGVPQPSEDSGGPVEDGPGGPVELTPEQLDQLTKSPVPKLDDFSFSPMPELPDVPSLDQ</sequence>
<dbReference type="SMART" id="SM00028">
    <property type="entry name" value="TPR"/>
    <property type="match status" value="3"/>
</dbReference>
<feature type="transmembrane region" description="Helical" evidence="2">
    <location>
        <begin position="309"/>
        <end position="336"/>
    </location>
</feature>
<feature type="transmembrane region" description="Helical" evidence="2">
    <location>
        <begin position="255"/>
        <end position="273"/>
    </location>
</feature>
<gene>
    <name evidence="3" type="ORF">D3791_09545</name>
</gene>
<keyword evidence="2" id="KW-0812">Transmembrane</keyword>
<evidence type="ECO:0000313" key="3">
    <source>
        <dbReference type="EMBL" id="QIV87342.1"/>
    </source>
</evidence>
<dbReference type="SUPFAM" id="SSF48452">
    <property type="entry name" value="TPR-like"/>
    <property type="match status" value="1"/>
</dbReference>
<keyword evidence="4" id="KW-1185">Reference proteome</keyword>